<protein>
    <recommendedName>
        <fullName evidence="5">Transmembrane protein</fullName>
    </recommendedName>
</protein>
<feature type="transmembrane region" description="Helical" evidence="2">
    <location>
        <begin position="204"/>
        <end position="228"/>
    </location>
</feature>
<dbReference type="AlphaFoldDB" id="A0AAD6UN57"/>
<evidence type="ECO:0000256" key="1">
    <source>
        <dbReference type="SAM" id="MobiDB-lite"/>
    </source>
</evidence>
<comment type="caution">
    <text evidence="3">The sequence shown here is derived from an EMBL/GenBank/DDBJ whole genome shotgun (WGS) entry which is preliminary data.</text>
</comment>
<feature type="region of interest" description="Disordered" evidence="1">
    <location>
        <begin position="267"/>
        <end position="310"/>
    </location>
</feature>
<feature type="transmembrane region" description="Helical" evidence="2">
    <location>
        <begin position="12"/>
        <end position="33"/>
    </location>
</feature>
<dbReference type="PANTHER" id="PTHR38848:SF3">
    <property type="entry name" value="G-PROTEIN COUPLED RECEPTORS FAMILY 3 PROFILE DOMAIN-CONTAINING PROTEIN"/>
    <property type="match status" value="1"/>
</dbReference>
<keyword evidence="2" id="KW-1133">Transmembrane helix</keyword>
<reference evidence="3" key="1">
    <citation type="submission" date="2023-03" db="EMBL/GenBank/DDBJ databases">
        <title>Massive genome expansion in bonnet fungi (Mycena s.s.) driven by repeated elements and novel gene families across ecological guilds.</title>
        <authorList>
            <consortium name="Lawrence Berkeley National Laboratory"/>
            <person name="Harder C.B."/>
            <person name="Miyauchi S."/>
            <person name="Viragh M."/>
            <person name="Kuo A."/>
            <person name="Thoen E."/>
            <person name="Andreopoulos B."/>
            <person name="Lu D."/>
            <person name="Skrede I."/>
            <person name="Drula E."/>
            <person name="Henrissat B."/>
            <person name="Morin E."/>
            <person name="Kohler A."/>
            <person name="Barry K."/>
            <person name="LaButti K."/>
            <person name="Morin E."/>
            <person name="Salamov A."/>
            <person name="Lipzen A."/>
            <person name="Mereny Z."/>
            <person name="Hegedus B."/>
            <person name="Baldrian P."/>
            <person name="Stursova M."/>
            <person name="Weitz H."/>
            <person name="Taylor A."/>
            <person name="Grigoriev I.V."/>
            <person name="Nagy L.G."/>
            <person name="Martin F."/>
            <person name="Kauserud H."/>
        </authorList>
    </citation>
    <scope>NUCLEOTIDE SEQUENCE</scope>
    <source>
        <strain evidence="3">CBHHK173m</strain>
    </source>
</reference>
<evidence type="ECO:0000313" key="3">
    <source>
        <dbReference type="EMBL" id="KAJ7104334.1"/>
    </source>
</evidence>
<feature type="transmembrane region" description="Helical" evidence="2">
    <location>
        <begin position="234"/>
        <end position="256"/>
    </location>
</feature>
<proteinExistence type="predicted"/>
<dbReference type="Proteomes" id="UP001222325">
    <property type="component" value="Unassembled WGS sequence"/>
</dbReference>
<keyword evidence="2" id="KW-0472">Membrane</keyword>
<evidence type="ECO:0000313" key="4">
    <source>
        <dbReference type="Proteomes" id="UP001222325"/>
    </source>
</evidence>
<feature type="transmembrane region" description="Helical" evidence="2">
    <location>
        <begin position="172"/>
        <end position="192"/>
    </location>
</feature>
<dbReference type="PANTHER" id="PTHR38848">
    <property type="entry name" value="G-PROTEIN COUPLED RECEPTORS FAMILY 3 PROFILE DOMAIN-CONTAINING PROTEIN"/>
    <property type="match status" value="1"/>
</dbReference>
<evidence type="ECO:0000256" key="2">
    <source>
        <dbReference type="SAM" id="Phobius"/>
    </source>
</evidence>
<feature type="compositionally biased region" description="Low complexity" evidence="1">
    <location>
        <begin position="267"/>
        <end position="276"/>
    </location>
</feature>
<keyword evidence="4" id="KW-1185">Reference proteome</keyword>
<sequence length="324" mass="35672">MDHSTLFPSVGLQAMSAFLYFMGVTILTVFLSRRLQGEELPTRQAWAHLTWPRLCILLVFIDSYLFLFSTGILVFGVGLQLNATACAAGIYLCILFYTTSKLLIYSFLTEKMYVVWDTNRSRWRSPVYIICTATVGLYFGIILVMFLSRINHFREGDGACVLGLKPTASIPLLAYDLYINILLTSLFLWPLMRTARSSKQLQRLATRTLAASGVALTTSTVNIAVLTIMKGRELGWVCLATCGIDVIVNAAALFWVTGSAASSSSTSASSGAHATADTQPPHFPLSDIPSGRRTSQMERKKSGSMFKFGTLSPTVQDFQVRRPG</sequence>
<feature type="transmembrane region" description="Helical" evidence="2">
    <location>
        <begin position="54"/>
        <end position="75"/>
    </location>
</feature>
<feature type="transmembrane region" description="Helical" evidence="2">
    <location>
        <begin position="125"/>
        <end position="147"/>
    </location>
</feature>
<dbReference type="EMBL" id="JARJCN010000001">
    <property type="protein sequence ID" value="KAJ7104334.1"/>
    <property type="molecule type" value="Genomic_DNA"/>
</dbReference>
<evidence type="ECO:0008006" key="5">
    <source>
        <dbReference type="Google" id="ProtNLM"/>
    </source>
</evidence>
<organism evidence="3 4">
    <name type="scientific">Mycena belliarum</name>
    <dbReference type="NCBI Taxonomy" id="1033014"/>
    <lineage>
        <taxon>Eukaryota</taxon>
        <taxon>Fungi</taxon>
        <taxon>Dikarya</taxon>
        <taxon>Basidiomycota</taxon>
        <taxon>Agaricomycotina</taxon>
        <taxon>Agaricomycetes</taxon>
        <taxon>Agaricomycetidae</taxon>
        <taxon>Agaricales</taxon>
        <taxon>Marasmiineae</taxon>
        <taxon>Mycenaceae</taxon>
        <taxon>Mycena</taxon>
    </lineage>
</organism>
<accession>A0AAD6UN57</accession>
<gene>
    <name evidence="3" type="ORF">B0H15DRAFT_766878</name>
</gene>
<name>A0AAD6UN57_9AGAR</name>
<feature type="transmembrane region" description="Helical" evidence="2">
    <location>
        <begin position="81"/>
        <end position="104"/>
    </location>
</feature>
<keyword evidence="2" id="KW-0812">Transmembrane</keyword>